<name>A0ABP4MHY3_9ACTN</name>
<accession>A0ABP4MHY3</accession>
<dbReference type="EMBL" id="BAAAQD010000016">
    <property type="protein sequence ID" value="GAA1542175.1"/>
    <property type="molecule type" value="Genomic_DNA"/>
</dbReference>
<keyword evidence="2" id="KW-1185">Reference proteome</keyword>
<evidence type="ECO:0000313" key="1">
    <source>
        <dbReference type="EMBL" id="GAA1542175.1"/>
    </source>
</evidence>
<dbReference type="InterPro" id="IPR053847">
    <property type="entry name" value="DUF6928"/>
</dbReference>
<dbReference type="Proteomes" id="UP001501470">
    <property type="component" value="Unassembled WGS sequence"/>
</dbReference>
<dbReference type="RefSeq" id="WP_425552341.1">
    <property type="nucleotide sequence ID" value="NZ_BAAAQD010000016.1"/>
</dbReference>
<comment type="caution">
    <text evidence="1">The sequence shown here is derived from an EMBL/GenBank/DDBJ whole genome shotgun (WGS) entry which is preliminary data.</text>
</comment>
<sequence>MLCRLKGCELGEAALRAWFGFVLEGDTSADQIDPFKVAMYGFRTAD</sequence>
<organism evidence="1 2">
    <name type="scientific">Dactylosporangium maewongense</name>
    <dbReference type="NCBI Taxonomy" id="634393"/>
    <lineage>
        <taxon>Bacteria</taxon>
        <taxon>Bacillati</taxon>
        <taxon>Actinomycetota</taxon>
        <taxon>Actinomycetes</taxon>
        <taxon>Micromonosporales</taxon>
        <taxon>Micromonosporaceae</taxon>
        <taxon>Dactylosporangium</taxon>
    </lineage>
</organism>
<evidence type="ECO:0000313" key="2">
    <source>
        <dbReference type="Proteomes" id="UP001501470"/>
    </source>
</evidence>
<dbReference type="Pfam" id="PF21997">
    <property type="entry name" value="DUF6928"/>
    <property type="match status" value="1"/>
</dbReference>
<reference evidence="2" key="1">
    <citation type="journal article" date="2019" name="Int. J. Syst. Evol. Microbiol.">
        <title>The Global Catalogue of Microorganisms (GCM) 10K type strain sequencing project: providing services to taxonomists for standard genome sequencing and annotation.</title>
        <authorList>
            <consortium name="The Broad Institute Genomics Platform"/>
            <consortium name="The Broad Institute Genome Sequencing Center for Infectious Disease"/>
            <person name="Wu L."/>
            <person name="Ma J."/>
        </authorList>
    </citation>
    <scope>NUCLEOTIDE SEQUENCE [LARGE SCALE GENOMIC DNA]</scope>
    <source>
        <strain evidence="2">JCM 15933</strain>
    </source>
</reference>
<protein>
    <submittedName>
        <fullName evidence="1">Uncharacterized protein</fullName>
    </submittedName>
</protein>
<gene>
    <name evidence="1" type="ORF">GCM10009827_072100</name>
</gene>
<proteinExistence type="predicted"/>